<sequence length="31" mass="3417">MEKFGLSRQSHNLKVASSNLAVATLLLFGRK</sequence>
<dbReference type="EMBL" id="BK032513">
    <property type="protein sequence ID" value="DAF45110.1"/>
    <property type="molecule type" value="Genomic_DNA"/>
</dbReference>
<proteinExistence type="predicted"/>
<evidence type="ECO:0000313" key="1">
    <source>
        <dbReference type="EMBL" id="DAF45110.1"/>
    </source>
</evidence>
<reference evidence="1" key="1">
    <citation type="journal article" date="2021" name="Proc. Natl. Acad. Sci. U.S.A.">
        <title>A Catalog of Tens of Thousands of Viruses from Human Metagenomes Reveals Hidden Associations with Chronic Diseases.</title>
        <authorList>
            <person name="Tisza M.J."/>
            <person name="Buck C.B."/>
        </authorList>
    </citation>
    <scope>NUCLEOTIDE SEQUENCE</scope>
    <source>
        <strain evidence="1">CtCIv11</strain>
    </source>
</reference>
<name>A0A8S5S2A1_9CAUD</name>
<accession>A0A8S5S2A1</accession>
<organism evidence="1">
    <name type="scientific">Siphoviridae sp. ctCIv11</name>
    <dbReference type="NCBI Taxonomy" id="2827806"/>
    <lineage>
        <taxon>Viruses</taxon>
        <taxon>Duplodnaviria</taxon>
        <taxon>Heunggongvirae</taxon>
        <taxon>Uroviricota</taxon>
        <taxon>Caudoviricetes</taxon>
    </lineage>
</organism>
<protein>
    <submittedName>
        <fullName evidence="1">Uncharacterized protein</fullName>
    </submittedName>
</protein>